<keyword evidence="6" id="KW-0406">Ion transport</keyword>
<keyword evidence="5 12" id="KW-0732">Signal</keyword>
<keyword evidence="9 10" id="KW-0998">Cell outer membrane</keyword>
<evidence type="ECO:0000256" key="7">
    <source>
        <dbReference type="ARBA" id="ARBA00023077"/>
    </source>
</evidence>
<dbReference type="Gene3D" id="2.40.170.20">
    <property type="entry name" value="TonB-dependent receptor, beta-barrel domain"/>
    <property type="match status" value="1"/>
</dbReference>
<dbReference type="InterPro" id="IPR037066">
    <property type="entry name" value="Plug_dom_sf"/>
</dbReference>
<feature type="chain" id="PRO_5011686258" evidence="12">
    <location>
        <begin position="22"/>
        <end position="612"/>
    </location>
</feature>
<dbReference type="InterPro" id="IPR000531">
    <property type="entry name" value="Beta-barrel_TonB"/>
</dbReference>
<feature type="domain" description="TonB-dependent receptor-like beta-barrel" evidence="13">
    <location>
        <begin position="172"/>
        <end position="576"/>
    </location>
</feature>
<evidence type="ECO:0000256" key="6">
    <source>
        <dbReference type="ARBA" id="ARBA00023065"/>
    </source>
</evidence>
<evidence type="ECO:0000313" key="15">
    <source>
        <dbReference type="EMBL" id="SEQ10962.1"/>
    </source>
</evidence>
<dbReference type="PANTHER" id="PTHR30069">
    <property type="entry name" value="TONB-DEPENDENT OUTER MEMBRANE RECEPTOR"/>
    <property type="match status" value="1"/>
</dbReference>
<evidence type="ECO:0000256" key="3">
    <source>
        <dbReference type="ARBA" id="ARBA00022452"/>
    </source>
</evidence>
<gene>
    <name evidence="15" type="ORF">SAMN05421693_1176</name>
</gene>
<feature type="signal peptide" evidence="12">
    <location>
        <begin position="1"/>
        <end position="21"/>
    </location>
</feature>
<accession>A0A1H9DBM6</accession>
<dbReference type="InterPro" id="IPR036942">
    <property type="entry name" value="Beta-barrel_TonB_sf"/>
</dbReference>
<evidence type="ECO:0000256" key="8">
    <source>
        <dbReference type="ARBA" id="ARBA00023136"/>
    </source>
</evidence>
<evidence type="ECO:0000256" key="11">
    <source>
        <dbReference type="RuleBase" id="RU003357"/>
    </source>
</evidence>
<protein>
    <submittedName>
        <fullName evidence="15">Vitamin B12 transporter</fullName>
    </submittedName>
</protein>
<keyword evidence="16" id="KW-1185">Reference proteome</keyword>
<evidence type="ECO:0000259" key="13">
    <source>
        <dbReference type="Pfam" id="PF00593"/>
    </source>
</evidence>
<dbReference type="AlphaFoldDB" id="A0A1H9DBM6"/>
<keyword evidence="8 10" id="KW-0472">Membrane</keyword>
<keyword evidence="7 11" id="KW-0798">TonB box</keyword>
<dbReference type="PROSITE" id="PS52016">
    <property type="entry name" value="TONB_DEPENDENT_REC_3"/>
    <property type="match status" value="1"/>
</dbReference>
<dbReference type="InterPro" id="IPR039426">
    <property type="entry name" value="TonB-dep_rcpt-like"/>
</dbReference>
<organism evidence="15 16">
    <name type="scientific">Ectothiorhodospira magna</name>
    <dbReference type="NCBI Taxonomy" id="867345"/>
    <lineage>
        <taxon>Bacteria</taxon>
        <taxon>Pseudomonadati</taxon>
        <taxon>Pseudomonadota</taxon>
        <taxon>Gammaproteobacteria</taxon>
        <taxon>Chromatiales</taxon>
        <taxon>Ectothiorhodospiraceae</taxon>
        <taxon>Ectothiorhodospira</taxon>
    </lineage>
</organism>
<reference evidence="15 16" key="1">
    <citation type="submission" date="2016-10" db="EMBL/GenBank/DDBJ databases">
        <authorList>
            <person name="de Groot N.N."/>
        </authorList>
    </citation>
    <scope>NUCLEOTIDE SEQUENCE [LARGE SCALE GENOMIC DNA]</scope>
    <source>
        <strain evidence="15 16">B7-7</strain>
    </source>
</reference>
<proteinExistence type="inferred from homology"/>
<dbReference type="InterPro" id="IPR012910">
    <property type="entry name" value="Plug_dom"/>
</dbReference>
<evidence type="ECO:0000259" key="14">
    <source>
        <dbReference type="Pfam" id="PF07715"/>
    </source>
</evidence>
<keyword evidence="2 10" id="KW-0813">Transport</keyword>
<sequence>MPKKSLLSAAILLALPHALSAQDMIARLDPILVTPTRTAQTVDQTLASVTVIEREEIERLQPRAFADLLAARAGIALSQNGPFGKTTGLFLRGAASDHTLLLIDGVRMGSATLGSASWQFLPPAEIERVEIVRGPRTSLYGSDAIGGVIQIFTREGDGPARVRAHMGAGSFNTREYGLGVSGSQDRTRYSLSGSHFGTDGIDVQRGVGDSGRDGFQNSSVSGRLSHQATEGLELFGSFHHALGETDFDVGDPARDWIDFVHHASRIGVRGQLHEVWFSELSLGHSRDENETFQNGVASSRIDTTRYLLAWQNDLLLGDHLFTAGVDYQDDRVSGSTDYDETRRDNWGVYAQLQLDLGHHALTGSLRQDDNEAFGKETTGQLAWGYRITDAWRVRASGGTAFKAPTFNDLYWPGSGNPDLAPESSETYELGLRHQSGGFHADLAVFQSDIDDLIEWAPVPGSMFWQPQNVEKARIRGLELETGMTHAHWAATLSLTLLDHENRHTGHELRRRPNEIARLDLDRRWQDWSVGTTLIAEGRRYNDAANTDRIAGHELVHLRAAYQVNPAWTVRATLNNVFDRDYVTARQAGFGGQPAIDYEQPGRAFYLTLNFQQ</sequence>
<evidence type="ECO:0000256" key="10">
    <source>
        <dbReference type="PROSITE-ProRule" id="PRU01360"/>
    </source>
</evidence>
<evidence type="ECO:0000256" key="4">
    <source>
        <dbReference type="ARBA" id="ARBA00022692"/>
    </source>
</evidence>
<dbReference type="CDD" id="cd01347">
    <property type="entry name" value="ligand_gated_channel"/>
    <property type="match status" value="1"/>
</dbReference>
<evidence type="ECO:0000256" key="9">
    <source>
        <dbReference type="ARBA" id="ARBA00023237"/>
    </source>
</evidence>
<evidence type="ECO:0000256" key="2">
    <source>
        <dbReference type="ARBA" id="ARBA00022448"/>
    </source>
</evidence>
<dbReference type="GO" id="GO:0009279">
    <property type="term" value="C:cell outer membrane"/>
    <property type="evidence" value="ECO:0007669"/>
    <property type="project" value="UniProtKB-SubCell"/>
</dbReference>
<keyword evidence="4 10" id="KW-0812">Transmembrane</keyword>
<dbReference type="GO" id="GO:0006811">
    <property type="term" value="P:monoatomic ion transport"/>
    <property type="evidence" value="ECO:0007669"/>
    <property type="project" value="UniProtKB-KW"/>
</dbReference>
<dbReference type="STRING" id="867345.SAMN05421693_1176"/>
<comment type="subcellular location">
    <subcellularLocation>
        <location evidence="1 10">Cell outer membrane</location>
        <topology evidence="1 10">Multi-pass membrane protein</topology>
    </subcellularLocation>
</comment>
<dbReference type="PANTHER" id="PTHR30069:SF53">
    <property type="entry name" value="COLICIN I RECEPTOR-RELATED"/>
    <property type="match status" value="1"/>
</dbReference>
<dbReference type="Proteomes" id="UP000199496">
    <property type="component" value="Unassembled WGS sequence"/>
</dbReference>
<evidence type="ECO:0000256" key="1">
    <source>
        <dbReference type="ARBA" id="ARBA00004571"/>
    </source>
</evidence>
<feature type="domain" description="TonB-dependent receptor plug" evidence="14">
    <location>
        <begin position="43"/>
        <end position="148"/>
    </location>
</feature>
<dbReference type="Pfam" id="PF00593">
    <property type="entry name" value="TonB_dep_Rec_b-barrel"/>
    <property type="match status" value="1"/>
</dbReference>
<evidence type="ECO:0000313" key="16">
    <source>
        <dbReference type="Proteomes" id="UP000199496"/>
    </source>
</evidence>
<dbReference type="Gene3D" id="2.170.130.10">
    <property type="entry name" value="TonB-dependent receptor, plug domain"/>
    <property type="match status" value="1"/>
</dbReference>
<evidence type="ECO:0000256" key="5">
    <source>
        <dbReference type="ARBA" id="ARBA00022729"/>
    </source>
</evidence>
<comment type="similarity">
    <text evidence="10 11">Belongs to the TonB-dependent receptor family.</text>
</comment>
<dbReference type="RefSeq" id="WP_090207074.1">
    <property type="nucleotide sequence ID" value="NZ_FOFO01000017.1"/>
</dbReference>
<dbReference type="EMBL" id="FOFO01000017">
    <property type="protein sequence ID" value="SEQ10962.1"/>
    <property type="molecule type" value="Genomic_DNA"/>
</dbReference>
<dbReference type="GO" id="GO:0015889">
    <property type="term" value="P:cobalamin transport"/>
    <property type="evidence" value="ECO:0007669"/>
    <property type="project" value="TreeGrafter"/>
</dbReference>
<keyword evidence="3 10" id="KW-1134">Transmembrane beta strand</keyword>
<dbReference type="Pfam" id="PF07715">
    <property type="entry name" value="Plug"/>
    <property type="match status" value="1"/>
</dbReference>
<dbReference type="SUPFAM" id="SSF56935">
    <property type="entry name" value="Porins"/>
    <property type="match status" value="1"/>
</dbReference>
<dbReference type="OrthoDB" id="9815954at2"/>
<name>A0A1H9DBM6_9GAMM</name>
<evidence type="ECO:0000256" key="12">
    <source>
        <dbReference type="SAM" id="SignalP"/>
    </source>
</evidence>